<dbReference type="PANTHER" id="PTHR12771">
    <property type="entry name" value="ENGULFMENT AND CELL MOTILITY"/>
    <property type="match status" value="1"/>
</dbReference>
<dbReference type="PANTHER" id="PTHR12771:SF51">
    <property type="entry name" value="LD01482P"/>
    <property type="match status" value="1"/>
</dbReference>
<evidence type="ECO:0000259" key="2">
    <source>
        <dbReference type="PROSITE" id="PS51335"/>
    </source>
</evidence>
<name>A0A7S1GDN2_9STRA</name>
<evidence type="ECO:0000256" key="1">
    <source>
        <dbReference type="SAM" id="MobiDB-lite"/>
    </source>
</evidence>
<sequence length="343" mass="37411">MAGEAGSAPRRRPQPMSTPPRAAFGSKGDGIIGGFRALRSFVVFVFTGLWRWLWKVGMRACTKQGELERLLSAAPHSPAMTLAFASALRASRRLADARARVLGADGPFDVEREAHAIIAAKAMSAERATFHTLLLPNLTLCLRQLNGAAHVCGVVARERATAFNEHSPEHMDLLRALWTSMGVGGGEAAAFERVSRAWTEIGFQNADPVSDLRGYGVLGLRNLAFFAREYAAEAARIVRECDLPYKGMPFAITGINMSAFVGELYEHRLLDWQCFSMYDDPAGPSDDDALRAFHTTYGHLLVLLAQAYRDADPPTIMAFPAVFSEFKDRVRAAAAAGALPDRL</sequence>
<accession>A0A7S1GDN2</accession>
<feature type="region of interest" description="Disordered" evidence="1">
    <location>
        <begin position="1"/>
        <end position="25"/>
    </location>
</feature>
<protein>
    <recommendedName>
        <fullName evidence="2">ELMO domain-containing protein</fullName>
    </recommendedName>
</protein>
<evidence type="ECO:0000313" key="3">
    <source>
        <dbReference type="EMBL" id="CAD8922741.1"/>
    </source>
</evidence>
<dbReference type="PROSITE" id="PS51335">
    <property type="entry name" value="ELMO"/>
    <property type="match status" value="1"/>
</dbReference>
<dbReference type="InterPro" id="IPR006816">
    <property type="entry name" value="ELMO_dom"/>
</dbReference>
<dbReference type="InterPro" id="IPR050868">
    <property type="entry name" value="ELMO_domain-containing"/>
</dbReference>
<dbReference type="EMBL" id="HBFS01023906">
    <property type="protein sequence ID" value="CAD8922741.1"/>
    <property type="molecule type" value="Transcribed_RNA"/>
</dbReference>
<dbReference type="Pfam" id="PF04727">
    <property type="entry name" value="ELMO_CED12"/>
    <property type="match status" value="1"/>
</dbReference>
<dbReference type="AlphaFoldDB" id="A0A7S1GDN2"/>
<feature type="domain" description="ELMO" evidence="2">
    <location>
        <begin position="169"/>
        <end position="334"/>
    </location>
</feature>
<proteinExistence type="predicted"/>
<reference evidence="3" key="1">
    <citation type="submission" date="2021-01" db="EMBL/GenBank/DDBJ databases">
        <authorList>
            <person name="Corre E."/>
            <person name="Pelletier E."/>
            <person name="Niang G."/>
            <person name="Scheremetjew M."/>
            <person name="Finn R."/>
            <person name="Kale V."/>
            <person name="Holt S."/>
            <person name="Cochrane G."/>
            <person name="Meng A."/>
            <person name="Brown T."/>
            <person name="Cohen L."/>
        </authorList>
    </citation>
    <scope>NUCLEOTIDE SEQUENCE</scope>
    <source>
        <strain evidence="3">Ms1</strain>
    </source>
</reference>
<gene>
    <name evidence="3" type="ORF">BSP0115_LOCUS16004</name>
</gene>
<organism evidence="3">
    <name type="scientific">Bicosoecida sp. CB-2014</name>
    <dbReference type="NCBI Taxonomy" id="1486930"/>
    <lineage>
        <taxon>Eukaryota</taxon>
        <taxon>Sar</taxon>
        <taxon>Stramenopiles</taxon>
        <taxon>Bigyra</taxon>
        <taxon>Opalozoa</taxon>
        <taxon>Bicosoecida</taxon>
    </lineage>
</organism>